<evidence type="ECO:0000313" key="16">
    <source>
        <dbReference type="EMBL" id="KAG5659324.1"/>
    </source>
</evidence>
<dbReference type="InterPro" id="IPR025768">
    <property type="entry name" value="TFG_box"/>
</dbReference>
<sequence>MPTSSLCTDHSVTCGEFCTLHWLLAAIRKRPGSQYSGPAELGRLTRTSIQEPLRSNITTYCAFDIASAISPNTSSHLLFSQVIPAQAQQLDNSLRLSLLPQPPFTMANPLDTDAGSELFSSYEAEFKLIQADLNQKLDQIPELAGEPRKAAISQAERALEELDEQLSAMRLEKQNIPTSSRTKVNQRFRNYESDTDAARRKLTTLSSDRSALFGSRYTDDPAGSSDINMEQRQQLLSGTDRLDRSTQRLKASQALANETEAIGAGTLADLGRQRETIEHARSSMLESEGYVDRSVKTLRGMARRSRISLISKSDIRYVGTLHEINSDESTVSLENVRSFGTEGRKGRPEEEISPSDQVYEYIVFRGSDVKDLRIEEHPNIKENKPPAVPDDPAIVGARARPGAQGPNQNAPPGPGAFSQGPPGPYPPNNFYGGPPPGNWGRGGAPPGPGPGPNFGNMPYPPPPGWFPPGQGFPGGPGGPNPPGGPGGPGGPAPWGNYPFPQGPGGPGGPGPNAPVEAPANQRATPGSGPAQDGKPAPIGPGAERAKAGPHSGQAAPPTEPKSLAQGVRQPSHAPTPPIDSKPSVEEVKQTAADLTANGQAAAEASKATPTGPRNHRVNPVIPLTGAVAKPFSLPGVTGDTASKAPAAVAPANVQDATSAARAAVAQAMAQLGGNGGNSGNAMDNLTNKVNEMRVNAVRGGPTSRGRGRGGRPPAAKVAVPDSDFDFAQSNAKFNKHDLAKEAIAGSPSEMPENPVETEQPEVATTSDDVPVAYNKTKSFFDNISSESRERTENGGQKPGGREWRGEEQRKNMETFGQGSVDGGYRNYRGRGRGRGRGGRGGSGYPRGGRGGNRPQYQVSPGPQ</sequence>
<feature type="region of interest" description="Disordered" evidence="11">
    <location>
        <begin position="377"/>
        <end position="619"/>
    </location>
</feature>
<dbReference type="Gene3D" id="2.30.30.100">
    <property type="match status" value="1"/>
</dbReference>
<dbReference type="Gene3D" id="1.20.58.400">
    <property type="entry name" value="t-snare proteins"/>
    <property type="match status" value="1"/>
</dbReference>
<dbReference type="SUPFAM" id="SSF50182">
    <property type="entry name" value="Sm-like ribonucleoproteins"/>
    <property type="match status" value="1"/>
</dbReference>
<feature type="compositionally biased region" description="Basic residues" evidence="11">
    <location>
        <begin position="827"/>
        <end position="837"/>
    </location>
</feature>
<dbReference type="Pfam" id="PF12352">
    <property type="entry name" value="V-SNARE_C"/>
    <property type="match status" value="1"/>
</dbReference>
<dbReference type="PANTHER" id="PTHR13586">
    <property type="entry name" value="SCD6 PROTEIN-RELATED"/>
    <property type="match status" value="1"/>
</dbReference>
<dbReference type="SUPFAM" id="SSF58038">
    <property type="entry name" value="SNARE fusion complex"/>
    <property type="match status" value="1"/>
</dbReference>
<dbReference type="GO" id="GO:0003729">
    <property type="term" value="F:mRNA binding"/>
    <property type="evidence" value="ECO:0007669"/>
    <property type="project" value="TreeGrafter"/>
</dbReference>
<feature type="short sequence motif" description="FFD box" evidence="9">
    <location>
        <begin position="771"/>
        <end position="787"/>
    </location>
</feature>
<evidence type="ECO:0000256" key="1">
    <source>
        <dbReference type="ARBA" id="ARBA00004211"/>
    </source>
</evidence>
<evidence type="ECO:0000256" key="8">
    <source>
        <dbReference type="ARBA" id="ARBA00023136"/>
    </source>
</evidence>
<feature type="compositionally biased region" description="Polar residues" evidence="11">
    <location>
        <begin position="775"/>
        <end position="785"/>
    </location>
</feature>
<evidence type="ECO:0000259" key="13">
    <source>
        <dbReference type="PROSITE" id="PS51513"/>
    </source>
</evidence>
<dbReference type="PANTHER" id="PTHR13586:SF0">
    <property type="entry name" value="TRAILER HITCH, ISOFORM H"/>
    <property type="match status" value="1"/>
</dbReference>
<evidence type="ECO:0000259" key="15">
    <source>
        <dbReference type="PROSITE" id="PS52002"/>
    </source>
</evidence>
<name>A0A9P7KRJ7_9HYPO</name>
<dbReference type="InterPro" id="IPR010920">
    <property type="entry name" value="LSM_dom_sf"/>
</dbReference>
<dbReference type="EMBL" id="JAGPUO010000012">
    <property type="protein sequence ID" value="KAG5659324.1"/>
    <property type="molecule type" value="Genomic_DNA"/>
</dbReference>
<dbReference type="Proteomes" id="UP000782241">
    <property type="component" value="Unassembled WGS sequence"/>
</dbReference>
<dbReference type="InterPro" id="IPR047575">
    <property type="entry name" value="Sm"/>
</dbReference>
<feature type="domain" description="DFDF" evidence="12">
    <location>
        <begin position="712"/>
        <end position="748"/>
    </location>
</feature>
<dbReference type="InterPro" id="IPR038407">
    <property type="entry name" value="v-SNARE_N_sf"/>
</dbReference>
<proteinExistence type="inferred from homology"/>
<keyword evidence="4" id="KW-0812">Transmembrane</keyword>
<dbReference type="GO" id="GO:0016020">
    <property type="term" value="C:membrane"/>
    <property type="evidence" value="ECO:0007669"/>
    <property type="project" value="UniProtKB-SubCell"/>
</dbReference>
<dbReference type="InterPro" id="IPR025762">
    <property type="entry name" value="DFDF"/>
</dbReference>
<dbReference type="InterPro" id="IPR000727">
    <property type="entry name" value="T_SNARE_dom"/>
</dbReference>
<evidence type="ECO:0000256" key="5">
    <source>
        <dbReference type="ARBA" id="ARBA00022927"/>
    </source>
</evidence>
<evidence type="ECO:0000256" key="2">
    <source>
        <dbReference type="ARBA" id="ARBA00006108"/>
    </source>
</evidence>
<evidence type="ECO:0000256" key="3">
    <source>
        <dbReference type="ARBA" id="ARBA00022448"/>
    </source>
</evidence>
<evidence type="ECO:0000256" key="7">
    <source>
        <dbReference type="ARBA" id="ARBA00023054"/>
    </source>
</evidence>
<dbReference type="GO" id="GO:0034063">
    <property type="term" value="P:stress granule assembly"/>
    <property type="evidence" value="ECO:0007669"/>
    <property type="project" value="TreeGrafter"/>
</dbReference>
<feature type="domain" description="Sm" evidence="15">
    <location>
        <begin position="294"/>
        <end position="378"/>
    </location>
</feature>
<evidence type="ECO:0000256" key="4">
    <source>
        <dbReference type="ARBA" id="ARBA00022692"/>
    </source>
</evidence>
<dbReference type="InterPro" id="IPR007705">
    <property type="entry name" value="Vesicle_trsprt_v-SNARE_N"/>
</dbReference>
<accession>A0A9P7KRJ7</accession>
<dbReference type="GO" id="GO:0016192">
    <property type="term" value="P:vesicle-mediated transport"/>
    <property type="evidence" value="ECO:0007669"/>
    <property type="project" value="InterPro"/>
</dbReference>
<evidence type="ECO:0000259" key="14">
    <source>
        <dbReference type="PROSITE" id="PS51536"/>
    </source>
</evidence>
<keyword evidence="7" id="KW-0175">Coiled coil</keyword>
<dbReference type="InterPro" id="IPR025609">
    <property type="entry name" value="Lsm14-like_N"/>
</dbReference>
<dbReference type="GO" id="GO:0033962">
    <property type="term" value="P:P-body assembly"/>
    <property type="evidence" value="ECO:0007669"/>
    <property type="project" value="TreeGrafter"/>
</dbReference>
<dbReference type="InterPro" id="IPR019050">
    <property type="entry name" value="FDF_dom"/>
</dbReference>
<dbReference type="AlphaFoldDB" id="A0A9P7KRJ7"/>
<dbReference type="SMART" id="SM01271">
    <property type="entry name" value="LSM14"/>
    <property type="match status" value="1"/>
</dbReference>
<evidence type="ECO:0000259" key="12">
    <source>
        <dbReference type="PROSITE" id="PS51512"/>
    </source>
</evidence>
<keyword evidence="8" id="KW-0472">Membrane</keyword>
<dbReference type="PROSITE" id="PS51513">
    <property type="entry name" value="FFD"/>
    <property type="match status" value="1"/>
</dbReference>
<feature type="domain" description="FFD box profile" evidence="13">
    <location>
        <begin position="771"/>
        <end position="787"/>
    </location>
</feature>
<feature type="compositionally biased region" description="Gly residues" evidence="11">
    <location>
        <begin position="838"/>
        <end position="851"/>
    </location>
</feature>
<dbReference type="PROSITE" id="PS51536">
    <property type="entry name" value="TFG"/>
    <property type="match status" value="1"/>
</dbReference>
<dbReference type="SMART" id="SM00397">
    <property type="entry name" value="t_SNARE"/>
    <property type="match status" value="1"/>
</dbReference>
<reference evidence="16" key="1">
    <citation type="submission" date="2021-04" db="EMBL/GenBank/DDBJ databases">
        <title>Draft genome of Fusarium avenaceum strain F156N33, isolated from an atmospheric sample in Virginia.</title>
        <authorList>
            <person name="Yang S."/>
            <person name="Vinatzer B.A."/>
            <person name="Coleman J."/>
        </authorList>
    </citation>
    <scope>NUCLEOTIDE SEQUENCE</scope>
    <source>
        <strain evidence="16">F156N33</strain>
    </source>
</reference>
<keyword evidence="3" id="KW-0813">Transport</keyword>
<dbReference type="InterPro" id="IPR025761">
    <property type="entry name" value="FFD_box"/>
</dbReference>
<keyword evidence="17" id="KW-1185">Reference proteome</keyword>
<feature type="compositionally biased region" description="Pro residues" evidence="11">
    <location>
        <begin position="476"/>
        <end position="491"/>
    </location>
</feature>
<gene>
    <name evidence="16" type="ORF">KAF25_000526</name>
</gene>
<comment type="caution">
    <text evidence="16">The sequence shown here is derived from an EMBL/GenBank/DDBJ whole genome shotgun (WGS) entry which is preliminary data.</text>
</comment>
<dbReference type="GO" id="GO:0000932">
    <property type="term" value="C:P-body"/>
    <property type="evidence" value="ECO:0007669"/>
    <property type="project" value="TreeGrafter"/>
</dbReference>
<feature type="compositionally biased region" description="Pro residues" evidence="11">
    <location>
        <begin position="421"/>
        <end position="437"/>
    </location>
</feature>
<comment type="subcellular location">
    <subcellularLocation>
        <location evidence="1">Membrane</location>
        <topology evidence="1">Single-pass type IV membrane protein</topology>
    </subcellularLocation>
</comment>
<feature type="domain" description="TFG box profile" evidence="14">
    <location>
        <begin position="799"/>
        <end position="819"/>
    </location>
</feature>
<feature type="region of interest" description="Disordered" evidence="11">
    <location>
        <begin position="696"/>
        <end position="721"/>
    </location>
</feature>
<dbReference type="CDD" id="cd01736">
    <property type="entry name" value="LSm14_N"/>
    <property type="match status" value="1"/>
</dbReference>
<organism evidence="16 17">
    <name type="scientific">Fusarium avenaceum</name>
    <dbReference type="NCBI Taxonomy" id="40199"/>
    <lineage>
        <taxon>Eukaryota</taxon>
        <taxon>Fungi</taxon>
        <taxon>Dikarya</taxon>
        <taxon>Ascomycota</taxon>
        <taxon>Pezizomycotina</taxon>
        <taxon>Sordariomycetes</taxon>
        <taxon>Hypocreomycetidae</taxon>
        <taxon>Hypocreales</taxon>
        <taxon>Nectriaceae</taxon>
        <taxon>Fusarium</taxon>
        <taxon>Fusarium tricinctum species complex</taxon>
    </lineage>
</organism>
<protein>
    <submittedName>
        <fullName evidence="16">Uncharacterized protein</fullName>
    </submittedName>
</protein>
<dbReference type="FunFam" id="1.20.5.110:FF:000002">
    <property type="entry name" value="Vesicle transport through interaction with t-SNAREsB"/>
    <property type="match status" value="1"/>
</dbReference>
<keyword evidence="6" id="KW-1133">Transmembrane helix</keyword>
<comment type="similarity">
    <text evidence="2">Belongs to the VTI1 family.</text>
</comment>
<evidence type="ECO:0000256" key="10">
    <source>
        <dbReference type="PROSITE-ProRule" id="PRU00869"/>
    </source>
</evidence>
<evidence type="ECO:0000256" key="6">
    <source>
        <dbReference type="ARBA" id="ARBA00022989"/>
    </source>
</evidence>
<feature type="compositionally biased region" description="Basic and acidic residues" evidence="11">
    <location>
        <begin position="799"/>
        <end position="812"/>
    </location>
</feature>
<evidence type="ECO:0000256" key="9">
    <source>
        <dbReference type="PROSITE-ProRule" id="PRU00846"/>
    </source>
</evidence>
<dbReference type="Pfam" id="PF09532">
    <property type="entry name" value="FDF"/>
    <property type="match status" value="1"/>
</dbReference>
<keyword evidence="5" id="KW-0653">Protein transport</keyword>
<dbReference type="InterPro" id="IPR010989">
    <property type="entry name" value="SNARE"/>
</dbReference>
<dbReference type="Pfam" id="PF12701">
    <property type="entry name" value="LSM14"/>
    <property type="match status" value="1"/>
</dbReference>
<dbReference type="CDD" id="cd15862">
    <property type="entry name" value="SNARE_Vti1"/>
    <property type="match status" value="1"/>
</dbReference>
<dbReference type="SMART" id="SM01199">
    <property type="entry name" value="FDF"/>
    <property type="match status" value="1"/>
</dbReference>
<dbReference type="Gene3D" id="1.20.5.110">
    <property type="match status" value="1"/>
</dbReference>
<dbReference type="Pfam" id="PF05008">
    <property type="entry name" value="V-SNARE"/>
    <property type="match status" value="1"/>
</dbReference>
<feature type="short sequence motif" description="TFG box" evidence="10">
    <location>
        <begin position="799"/>
        <end position="819"/>
    </location>
</feature>
<feature type="compositionally biased region" description="Pro residues" evidence="11">
    <location>
        <begin position="500"/>
        <end position="512"/>
    </location>
</feature>
<dbReference type="PROSITE" id="PS51512">
    <property type="entry name" value="DFDF"/>
    <property type="match status" value="1"/>
</dbReference>
<evidence type="ECO:0000313" key="17">
    <source>
        <dbReference type="Proteomes" id="UP000782241"/>
    </source>
</evidence>
<feature type="region of interest" description="Disordered" evidence="11">
    <location>
        <begin position="735"/>
        <end position="863"/>
    </location>
</feature>
<dbReference type="GO" id="GO:0006886">
    <property type="term" value="P:intracellular protein transport"/>
    <property type="evidence" value="ECO:0007669"/>
    <property type="project" value="InterPro"/>
</dbReference>
<dbReference type="SUPFAM" id="SSF47661">
    <property type="entry name" value="t-snare proteins"/>
    <property type="match status" value="1"/>
</dbReference>
<dbReference type="PROSITE" id="PS52002">
    <property type="entry name" value="SM"/>
    <property type="match status" value="1"/>
</dbReference>
<evidence type="ECO:0000256" key="11">
    <source>
        <dbReference type="SAM" id="MobiDB-lite"/>
    </source>
</evidence>